<organism evidence="3 5">
    <name type="scientific">Venturia inaequalis</name>
    <name type="common">Apple scab fungus</name>
    <dbReference type="NCBI Taxonomy" id="5025"/>
    <lineage>
        <taxon>Eukaryota</taxon>
        <taxon>Fungi</taxon>
        <taxon>Dikarya</taxon>
        <taxon>Ascomycota</taxon>
        <taxon>Pezizomycotina</taxon>
        <taxon>Dothideomycetes</taxon>
        <taxon>Pleosporomycetidae</taxon>
        <taxon>Venturiales</taxon>
        <taxon>Venturiaceae</taxon>
        <taxon>Venturia</taxon>
    </lineage>
</organism>
<proteinExistence type="predicted"/>
<feature type="compositionally biased region" description="Polar residues" evidence="1">
    <location>
        <begin position="443"/>
        <end position="453"/>
    </location>
</feature>
<feature type="compositionally biased region" description="Basic and acidic residues" evidence="1">
    <location>
        <begin position="158"/>
        <end position="194"/>
    </location>
</feature>
<gene>
    <name evidence="3" type="ORF">BLS_005789</name>
    <name evidence="4" type="ORF">EG327_011712</name>
    <name evidence="2" type="ORF">EG328_007521</name>
</gene>
<dbReference type="EMBL" id="WNWQ01000405">
    <property type="protein sequence ID" value="KAE9968599.1"/>
    <property type="molecule type" value="Genomic_DNA"/>
</dbReference>
<comment type="caution">
    <text evidence="3">The sequence shown here is derived from an EMBL/GenBank/DDBJ whole genome shotgun (WGS) entry which is preliminary data.</text>
</comment>
<feature type="region of interest" description="Disordered" evidence="1">
    <location>
        <begin position="226"/>
        <end position="249"/>
    </location>
</feature>
<evidence type="ECO:0000313" key="4">
    <source>
        <dbReference type="EMBL" id="KAE9991409.1"/>
    </source>
</evidence>
<reference evidence="3 5" key="1">
    <citation type="submission" date="2019-11" db="EMBL/GenBank/DDBJ databases">
        <title>Venturia inaequalis Genome Resource.</title>
        <authorList>
            <person name="Lichtner F.J."/>
        </authorList>
    </citation>
    <scope>NUCLEOTIDE SEQUENCE [LARGE SCALE GENOMIC DNA]</scope>
    <source>
        <strain evidence="2 6">120213</strain>
        <strain evidence="3">Bline_iso_100314</strain>
        <strain evidence="4 7">DMI_063113</strain>
    </source>
</reference>
<dbReference type="GO" id="GO:0007059">
    <property type="term" value="P:chromosome segregation"/>
    <property type="evidence" value="ECO:0007669"/>
    <property type="project" value="InterPro"/>
</dbReference>
<feature type="compositionally biased region" description="Basic and acidic residues" evidence="1">
    <location>
        <begin position="37"/>
        <end position="46"/>
    </location>
</feature>
<evidence type="ECO:0000313" key="7">
    <source>
        <dbReference type="Proteomes" id="UP000490939"/>
    </source>
</evidence>
<accession>A0A8H3UH40</accession>
<dbReference type="EMBL" id="WNWS01000403">
    <property type="protein sequence ID" value="KAE9968529.1"/>
    <property type="molecule type" value="Genomic_DNA"/>
</dbReference>
<evidence type="ECO:0000313" key="2">
    <source>
        <dbReference type="EMBL" id="KAE9968529.1"/>
    </source>
</evidence>
<feature type="region of interest" description="Disordered" evidence="1">
    <location>
        <begin position="435"/>
        <end position="459"/>
    </location>
</feature>
<keyword evidence="7" id="KW-1185">Reference proteome</keyword>
<dbReference type="PANTHER" id="PTHR14778:SF2">
    <property type="entry name" value="KINETOCHORE-ASSOCIATED PROTEIN DSN1 HOMOLOG"/>
    <property type="match status" value="1"/>
</dbReference>
<dbReference type="AlphaFoldDB" id="A0A8H3UH40"/>
<sequence>MTSVYSRSPLHLMNMQSTQRPSRRRTTRHLFNDEDEPPAKRSKLEENTAVNGASKQVNGKASAPKAKRPKRAYDEDADGFQFTRKTRSKVDEPAPTQASGPSKSRESAATKRKKDSMLYSGSSETELPGNRRRSARLSTDKDTLPRPKAPVAKPTRTRKLDEHKPPAPEKPKAVKASKIEAPRPKRPEPDREGGPDVAPTQLHVEKPREGTKIALPFADTPVIRRNKEMRQQTKSSHRRSSTGLRGRRASSLIESGTSNGRIIHTYSTKYVSKSASKVIRFSSLFSEAESDPQCDSSDYQQTEEHFTNDFLDYVAVPHADVAIADFYKHIEQSLPEPRRMKQLLTWCGTRALPEKAHGGTGDAGEMLAKDSARHISEELLKDFANKAELSDWFSREDEPVEEDVSVVKKPNPRNIRNAEKLKELEEEIARLQGEKQSWEGLLSTKSPPKSQPSEPAKIDPELLDPAQAAILTTLQTSSTLTPNATTSIPTKSSQNETHPTPSDLHPTLSSRINTIVDTLEPRIDLFADGIHKISQYRLAAERVADRLLSTTAEKLESRDRMAKEASGTAGVGAKDVLSALGGALSGSNR</sequence>
<dbReference type="Proteomes" id="UP000433883">
    <property type="component" value="Unassembled WGS sequence"/>
</dbReference>
<protein>
    <submittedName>
        <fullName evidence="3">Uncharacterized protein</fullName>
    </submittedName>
</protein>
<dbReference type="PANTHER" id="PTHR14778">
    <property type="entry name" value="KINETOCHORE-ASSOCIATED PROTEIN DSN1 HOMOLOG"/>
    <property type="match status" value="1"/>
</dbReference>
<dbReference type="InterPro" id="IPR013218">
    <property type="entry name" value="Dsn1/Mis13"/>
</dbReference>
<evidence type="ECO:0000313" key="3">
    <source>
        <dbReference type="EMBL" id="KAE9968599.1"/>
    </source>
</evidence>
<feature type="compositionally biased region" description="Polar residues" evidence="1">
    <location>
        <begin position="482"/>
        <end position="500"/>
    </location>
</feature>
<feature type="region of interest" description="Disordered" evidence="1">
    <location>
        <begin position="475"/>
        <end position="509"/>
    </location>
</feature>
<dbReference type="EMBL" id="WNWR01000096">
    <property type="protein sequence ID" value="KAE9991409.1"/>
    <property type="molecule type" value="Genomic_DNA"/>
</dbReference>
<dbReference type="GO" id="GO:0000444">
    <property type="term" value="C:MIS12/MIND type complex"/>
    <property type="evidence" value="ECO:0007669"/>
    <property type="project" value="InterPro"/>
</dbReference>
<feature type="region of interest" description="Disordered" evidence="1">
    <location>
        <begin position="1"/>
        <end position="201"/>
    </location>
</feature>
<dbReference type="Pfam" id="PF08202">
    <property type="entry name" value="MIS13"/>
    <property type="match status" value="2"/>
</dbReference>
<evidence type="ECO:0000313" key="5">
    <source>
        <dbReference type="Proteomes" id="UP000433883"/>
    </source>
</evidence>
<evidence type="ECO:0000313" key="6">
    <source>
        <dbReference type="Proteomes" id="UP000447873"/>
    </source>
</evidence>
<dbReference type="GO" id="GO:0051301">
    <property type="term" value="P:cell division"/>
    <property type="evidence" value="ECO:0007669"/>
    <property type="project" value="InterPro"/>
</dbReference>
<dbReference type="Proteomes" id="UP000490939">
    <property type="component" value="Unassembled WGS sequence"/>
</dbReference>
<evidence type="ECO:0000256" key="1">
    <source>
        <dbReference type="SAM" id="MobiDB-lite"/>
    </source>
</evidence>
<feature type="compositionally biased region" description="Polar residues" evidence="1">
    <location>
        <begin position="48"/>
        <end position="59"/>
    </location>
</feature>
<dbReference type="Proteomes" id="UP000447873">
    <property type="component" value="Unassembled WGS sequence"/>
</dbReference>
<name>A0A8H3UH40_VENIN</name>
<feature type="compositionally biased region" description="Basic residues" evidence="1">
    <location>
        <begin position="235"/>
        <end position="248"/>
    </location>
</feature>